<feature type="transmembrane region" description="Helical" evidence="1">
    <location>
        <begin position="234"/>
        <end position="253"/>
    </location>
</feature>
<evidence type="ECO:0000313" key="3">
    <source>
        <dbReference type="Proteomes" id="UP000440004"/>
    </source>
</evidence>
<dbReference type="AlphaFoldDB" id="A0A6A7K559"/>
<reference evidence="2 3" key="1">
    <citation type="submission" date="2019-10" db="EMBL/GenBank/DDBJ databases">
        <title>Alkalibaculum tamaniensis sp.nov., a new alkaliphilic acetogen, isolated on methoxylated aromatics from a mud volcano.</title>
        <authorList>
            <person name="Khomyakova M.A."/>
            <person name="Merkel A.Y."/>
            <person name="Bonch-Osmolovskaya E.A."/>
            <person name="Slobodkin A.I."/>
        </authorList>
    </citation>
    <scope>NUCLEOTIDE SEQUENCE [LARGE SCALE GENOMIC DNA]</scope>
    <source>
        <strain evidence="2 3">M08DMB</strain>
    </source>
</reference>
<keyword evidence="1" id="KW-0812">Transmembrane</keyword>
<evidence type="ECO:0000256" key="1">
    <source>
        <dbReference type="SAM" id="Phobius"/>
    </source>
</evidence>
<comment type="caution">
    <text evidence="2">The sequence shown here is derived from an EMBL/GenBank/DDBJ whole genome shotgun (WGS) entry which is preliminary data.</text>
</comment>
<gene>
    <name evidence="2" type="ORF">GC105_01745</name>
</gene>
<accession>A0A6A7K559</accession>
<feature type="transmembrane region" description="Helical" evidence="1">
    <location>
        <begin position="128"/>
        <end position="150"/>
    </location>
</feature>
<dbReference type="Proteomes" id="UP000440004">
    <property type="component" value="Unassembled WGS sequence"/>
</dbReference>
<evidence type="ECO:0000313" key="2">
    <source>
        <dbReference type="EMBL" id="MPW24515.1"/>
    </source>
</evidence>
<dbReference type="RefSeq" id="WP_152801064.1">
    <property type="nucleotide sequence ID" value="NZ_WHNX01000002.1"/>
</dbReference>
<protein>
    <submittedName>
        <fullName evidence="2">DUF2812 domain-containing protein</fullName>
    </submittedName>
</protein>
<dbReference type="Pfam" id="PF11193">
    <property type="entry name" value="DUF2812"/>
    <property type="match status" value="1"/>
</dbReference>
<proteinExistence type="predicted"/>
<sequence length="442" mass="52242">MAKKDYMRKIFVFQPYECAAVEKYLMKMASEGWMIDSIKGRGSTPCIFVFCRMKPTQLTFSVDYFQQGTIFDEQPYIPTMEYIEYCKQEGWNHVCTKGKMQIFYTELKEPLPIQTDEKLKFKAINNAFLMQNSYIWLVILSISVLFYLINSNFEKLVTRYNWLISTCVYVLMIIIALIILADYIKWRICAKKNLKSTGKLNLKTRRQWITVLHLDALLISVFLIIMYTLSPNKLILLTILLYLGILQTYYYFYEDRNHSTRVNKLIFGGRILINVCVIIMVNVIIFSSNMNQWSIDETKQQLIDPLPINESNEISYIGNRIDSQETFLAQLSTYTYYYEWNKVENSPIIRLKVFESPYKWITSKYIDGRISGKKYDYSFHEGDPVPWGAEKMYKIEGEYRGWKNTIILVYKNRVLVLDSQSEIPYTKENIEKINSILEKESD</sequence>
<feature type="transmembrane region" description="Helical" evidence="1">
    <location>
        <begin position="162"/>
        <end position="186"/>
    </location>
</feature>
<keyword evidence="3" id="KW-1185">Reference proteome</keyword>
<name>A0A6A7K559_9FIRM</name>
<feature type="transmembrane region" description="Helical" evidence="1">
    <location>
        <begin position="265"/>
        <end position="286"/>
    </location>
</feature>
<keyword evidence="1" id="KW-0472">Membrane</keyword>
<dbReference type="EMBL" id="WHNX01000002">
    <property type="protein sequence ID" value="MPW24515.1"/>
    <property type="molecule type" value="Genomic_DNA"/>
</dbReference>
<organism evidence="2 3">
    <name type="scientific">Alkalibaculum sporogenes</name>
    <dbReference type="NCBI Taxonomy" id="2655001"/>
    <lineage>
        <taxon>Bacteria</taxon>
        <taxon>Bacillati</taxon>
        <taxon>Bacillota</taxon>
        <taxon>Clostridia</taxon>
        <taxon>Eubacteriales</taxon>
        <taxon>Eubacteriaceae</taxon>
        <taxon>Alkalibaculum</taxon>
    </lineage>
</organism>
<feature type="transmembrane region" description="Helical" evidence="1">
    <location>
        <begin position="207"/>
        <end position="228"/>
    </location>
</feature>
<keyword evidence="1" id="KW-1133">Transmembrane helix</keyword>
<dbReference type="InterPro" id="IPR021359">
    <property type="entry name" value="DUF2812"/>
</dbReference>